<reference evidence="9 10" key="1">
    <citation type="submission" date="2016-10" db="EMBL/GenBank/DDBJ databases">
        <authorList>
            <person name="de Groot N.N."/>
        </authorList>
    </citation>
    <scope>NUCLEOTIDE SEQUENCE [LARGE SCALE GENOMIC DNA]</scope>
    <source>
        <strain evidence="9 10">AR40</strain>
    </source>
</reference>
<keyword evidence="5 7" id="KW-1133">Transmembrane helix</keyword>
<dbReference type="InterPro" id="IPR045621">
    <property type="entry name" value="BPD_transp_1_N"/>
</dbReference>
<keyword evidence="3" id="KW-1003">Cell membrane</keyword>
<feature type="transmembrane region" description="Helical" evidence="7">
    <location>
        <begin position="243"/>
        <end position="265"/>
    </location>
</feature>
<dbReference type="PANTHER" id="PTHR43163:SF6">
    <property type="entry name" value="DIPEPTIDE TRANSPORT SYSTEM PERMEASE PROTEIN DPPB-RELATED"/>
    <property type="match status" value="1"/>
</dbReference>
<dbReference type="Pfam" id="PF00528">
    <property type="entry name" value="BPD_transp_1"/>
    <property type="match status" value="1"/>
</dbReference>
<dbReference type="PROSITE" id="PS50928">
    <property type="entry name" value="ABC_TM1"/>
    <property type="match status" value="1"/>
</dbReference>
<dbReference type="InterPro" id="IPR035906">
    <property type="entry name" value="MetI-like_sf"/>
</dbReference>
<dbReference type="GO" id="GO:0055085">
    <property type="term" value="P:transmembrane transport"/>
    <property type="evidence" value="ECO:0007669"/>
    <property type="project" value="InterPro"/>
</dbReference>
<feature type="transmembrane region" description="Helical" evidence="7">
    <location>
        <begin position="170"/>
        <end position="188"/>
    </location>
</feature>
<keyword evidence="6 7" id="KW-0472">Membrane</keyword>
<evidence type="ECO:0000259" key="8">
    <source>
        <dbReference type="PROSITE" id="PS50928"/>
    </source>
</evidence>
<dbReference type="InterPro" id="IPR000515">
    <property type="entry name" value="MetI-like"/>
</dbReference>
<dbReference type="OrthoDB" id="9806409at2"/>
<evidence type="ECO:0000256" key="5">
    <source>
        <dbReference type="ARBA" id="ARBA00022989"/>
    </source>
</evidence>
<evidence type="ECO:0000256" key="2">
    <source>
        <dbReference type="ARBA" id="ARBA00022448"/>
    </source>
</evidence>
<dbReference type="RefSeq" id="WP_074757635.1">
    <property type="nucleotide sequence ID" value="NZ_FOGJ01000023.1"/>
</dbReference>
<feature type="transmembrane region" description="Helical" evidence="7">
    <location>
        <begin position="277"/>
        <end position="300"/>
    </location>
</feature>
<organism evidence="9 10">
    <name type="scientific">Butyrivibrio fibrisolvens</name>
    <dbReference type="NCBI Taxonomy" id="831"/>
    <lineage>
        <taxon>Bacteria</taxon>
        <taxon>Bacillati</taxon>
        <taxon>Bacillota</taxon>
        <taxon>Clostridia</taxon>
        <taxon>Lachnospirales</taxon>
        <taxon>Lachnospiraceae</taxon>
        <taxon>Butyrivibrio</taxon>
    </lineage>
</organism>
<dbReference type="Proteomes" id="UP000182584">
    <property type="component" value="Unassembled WGS sequence"/>
</dbReference>
<evidence type="ECO:0000256" key="7">
    <source>
        <dbReference type="RuleBase" id="RU363032"/>
    </source>
</evidence>
<sequence length="322" mass="35511">MWRYIMQRLLWMILIVFCVAIIIFTIMYFVPGDPARIALGSTATAEEIDNWRNMQGLNDSYTVQLTRYLSDVFLHLDFGTSYSFKVPVLQEFAKRIPRTLTLGLLVIIIDAAIGIPLGVTAAMNQNKPRDRVLMILSMAGVSIPDFWLALMLVILFSLKLGWLPAMGIGGIKYWIMPVISASVAGIAMNARQTRSAVLETKRADFVTTARAKGLKESKVIYKHMLPNALIPVINNLGGQFAQVIAGTVVIESVFSFPGVGMYLLSGISARDYPVIRGCVLVLAVFAAFAVLIVDLIYAYLDPRIKAAYANSAARKVKVKKNG</sequence>
<feature type="transmembrane region" description="Helical" evidence="7">
    <location>
        <begin position="9"/>
        <end position="30"/>
    </location>
</feature>
<evidence type="ECO:0000256" key="1">
    <source>
        <dbReference type="ARBA" id="ARBA00004651"/>
    </source>
</evidence>
<protein>
    <submittedName>
        <fullName evidence="9">Peptide/nickel transport system permease protein</fullName>
    </submittedName>
</protein>
<evidence type="ECO:0000313" key="9">
    <source>
        <dbReference type="EMBL" id="SES20546.1"/>
    </source>
</evidence>
<dbReference type="SUPFAM" id="SSF161098">
    <property type="entry name" value="MetI-like"/>
    <property type="match status" value="1"/>
</dbReference>
<dbReference type="GO" id="GO:0005886">
    <property type="term" value="C:plasma membrane"/>
    <property type="evidence" value="ECO:0007669"/>
    <property type="project" value="UniProtKB-SubCell"/>
</dbReference>
<evidence type="ECO:0000256" key="6">
    <source>
        <dbReference type="ARBA" id="ARBA00023136"/>
    </source>
</evidence>
<gene>
    <name evidence="9" type="ORF">SAMN04487884_12311</name>
</gene>
<keyword evidence="4 7" id="KW-0812">Transmembrane</keyword>
<feature type="transmembrane region" description="Helical" evidence="7">
    <location>
        <begin position="100"/>
        <end position="120"/>
    </location>
</feature>
<dbReference type="EMBL" id="FOGJ01000023">
    <property type="protein sequence ID" value="SES20546.1"/>
    <property type="molecule type" value="Genomic_DNA"/>
</dbReference>
<evidence type="ECO:0000256" key="4">
    <source>
        <dbReference type="ARBA" id="ARBA00022692"/>
    </source>
</evidence>
<dbReference type="Pfam" id="PF19300">
    <property type="entry name" value="BPD_transp_1_N"/>
    <property type="match status" value="1"/>
</dbReference>
<comment type="subcellular location">
    <subcellularLocation>
        <location evidence="1 7">Cell membrane</location>
        <topology evidence="1 7">Multi-pass membrane protein</topology>
    </subcellularLocation>
</comment>
<feature type="transmembrane region" description="Helical" evidence="7">
    <location>
        <begin position="132"/>
        <end position="158"/>
    </location>
</feature>
<evidence type="ECO:0000256" key="3">
    <source>
        <dbReference type="ARBA" id="ARBA00022475"/>
    </source>
</evidence>
<evidence type="ECO:0000313" key="10">
    <source>
        <dbReference type="Proteomes" id="UP000182584"/>
    </source>
</evidence>
<feature type="domain" description="ABC transmembrane type-1" evidence="8">
    <location>
        <begin position="96"/>
        <end position="297"/>
    </location>
</feature>
<dbReference type="Gene3D" id="1.10.3720.10">
    <property type="entry name" value="MetI-like"/>
    <property type="match status" value="1"/>
</dbReference>
<dbReference type="CDD" id="cd06261">
    <property type="entry name" value="TM_PBP2"/>
    <property type="match status" value="1"/>
</dbReference>
<accession>A0A1H9VFI7</accession>
<comment type="similarity">
    <text evidence="7">Belongs to the binding-protein-dependent transport system permease family.</text>
</comment>
<proteinExistence type="inferred from homology"/>
<keyword evidence="2 7" id="KW-0813">Transport</keyword>
<dbReference type="PANTHER" id="PTHR43163">
    <property type="entry name" value="DIPEPTIDE TRANSPORT SYSTEM PERMEASE PROTEIN DPPB-RELATED"/>
    <property type="match status" value="1"/>
</dbReference>
<name>A0A1H9VFI7_BUTFI</name>
<dbReference type="AlphaFoldDB" id="A0A1H9VFI7"/>